<dbReference type="CDD" id="cd02440">
    <property type="entry name" value="AdoMet_MTases"/>
    <property type="match status" value="1"/>
</dbReference>
<dbReference type="GO" id="GO:0032259">
    <property type="term" value="P:methylation"/>
    <property type="evidence" value="ECO:0007669"/>
    <property type="project" value="UniProtKB-KW"/>
</dbReference>
<dbReference type="InterPro" id="IPR029063">
    <property type="entry name" value="SAM-dependent_MTases_sf"/>
</dbReference>
<evidence type="ECO:0000256" key="2">
    <source>
        <dbReference type="ARBA" id="ARBA00022679"/>
    </source>
</evidence>
<dbReference type="Gene3D" id="1.10.10.10">
    <property type="entry name" value="Winged helix-like DNA-binding domain superfamily/Winged helix DNA-binding domain"/>
    <property type="match status" value="1"/>
</dbReference>
<keyword evidence="2 6" id="KW-0808">Transferase</keyword>
<dbReference type="SUPFAM" id="SSF53335">
    <property type="entry name" value="S-adenosyl-L-methionine-dependent methyltransferases"/>
    <property type="match status" value="1"/>
</dbReference>
<feature type="domain" description="O-methyltransferase C-terminal" evidence="4">
    <location>
        <begin position="151"/>
        <end position="318"/>
    </location>
</feature>
<evidence type="ECO:0000313" key="7">
    <source>
        <dbReference type="Proteomes" id="UP000032233"/>
    </source>
</evidence>
<dbReference type="InterPro" id="IPR012967">
    <property type="entry name" value="COMT_dimerisation"/>
</dbReference>
<dbReference type="GO" id="GO:0008171">
    <property type="term" value="F:O-methyltransferase activity"/>
    <property type="evidence" value="ECO:0007669"/>
    <property type="project" value="InterPro"/>
</dbReference>
<sequence>MIKLPQPKTNSRDLFTPMLQAIIHRLILGAVNLNIFDELDEPVTADEVARKKGFHGGNTEALLNCLCAAKMVTKKNRRFQNSPLAAEYLRCGKETYLGGFLQRSHQVMLQYLDDMEELVKNGPASQPNRKNFSEGEFWADYAEDMAAYAASGQARLIAEQVAGLPEFPKMKKMLDLGAGPGMMALAITQAHPDMKAVVLDQPEVVEVSAKIIEKYEMQDRVQTLGRDYCQEDIGEGYDLVLASCTLNFFRDRMHRILGKIYDSINPGGVFVSFHDGIRAEGTEPNELIISMSSMLFSGETYNFREDELASAMLEAGFRSVRSRNFDTPMGELELVVARK</sequence>
<reference evidence="6 7" key="1">
    <citation type="submission" date="2013-11" db="EMBL/GenBank/DDBJ databases">
        <title>Metagenomic analysis of a methanogenic consortium involved in long chain n-alkane degradation.</title>
        <authorList>
            <person name="Davidova I.A."/>
            <person name="Callaghan A.V."/>
            <person name="Wawrik B."/>
            <person name="Pruitt S."/>
            <person name="Marks C."/>
            <person name="Duncan K.E."/>
            <person name="Suflita J.M."/>
        </authorList>
    </citation>
    <scope>NUCLEOTIDE SEQUENCE [LARGE SCALE GENOMIC DNA]</scope>
    <source>
        <strain evidence="6 7">SPR</strain>
    </source>
</reference>
<dbReference type="PANTHER" id="PTHR43712:SF2">
    <property type="entry name" value="O-METHYLTRANSFERASE CICE"/>
    <property type="match status" value="1"/>
</dbReference>
<evidence type="ECO:0000313" key="6">
    <source>
        <dbReference type="EMBL" id="KIX10853.1"/>
    </source>
</evidence>
<protein>
    <submittedName>
        <fullName evidence="6">O-methyltransferase</fullName>
    </submittedName>
</protein>
<proteinExistence type="predicted"/>
<feature type="domain" description="O-methyltransferase dimerisation" evidence="5">
    <location>
        <begin position="29"/>
        <end position="89"/>
    </location>
</feature>
<dbReference type="Pfam" id="PF08100">
    <property type="entry name" value="Dimerisation"/>
    <property type="match status" value="1"/>
</dbReference>
<keyword evidence="7" id="KW-1185">Reference proteome</keyword>
<dbReference type="InParanoid" id="A0A0D2HJM2"/>
<keyword evidence="3" id="KW-0949">S-adenosyl-L-methionine</keyword>
<keyword evidence="1 6" id="KW-0489">Methyltransferase</keyword>
<dbReference type="OrthoDB" id="9767938at2"/>
<dbReference type="Proteomes" id="UP000032233">
    <property type="component" value="Unassembled WGS sequence"/>
</dbReference>
<evidence type="ECO:0000256" key="3">
    <source>
        <dbReference type="ARBA" id="ARBA00022691"/>
    </source>
</evidence>
<dbReference type="Gene3D" id="3.40.50.150">
    <property type="entry name" value="Vaccinia Virus protein VP39"/>
    <property type="match status" value="1"/>
</dbReference>
<dbReference type="EMBL" id="AZAC01000078">
    <property type="protein sequence ID" value="KIX10853.1"/>
    <property type="molecule type" value="Genomic_DNA"/>
</dbReference>
<dbReference type="InterPro" id="IPR016461">
    <property type="entry name" value="COMT-like"/>
</dbReference>
<dbReference type="GO" id="GO:0046983">
    <property type="term" value="F:protein dimerization activity"/>
    <property type="evidence" value="ECO:0007669"/>
    <property type="project" value="InterPro"/>
</dbReference>
<gene>
    <name evidence="6" type="ORF">X474_26695</name>
</gene>
<dbReference type="RefSeq" id="WP_052515589.1">
    <property type="nucleotide sequence ID" value="NZ_AZAC01000078.1"/>
</dbReference>
<dbReference type="PANTHER" id="PTHR43712">
    <property type="entry name" value="PUTATIVE (AFU_ORTHOLOGUE AFUA_4G14580)-RELATED"/>
    <property type="match status" value="1"/>
</dbReference>
<dbReference type="InterPro" id="IPR001077">
    <property type="entry name" value="COMT_C"/>
</dbReference>
<dbReference type="Pfam" id="PF00891">
    <property type="entry name" value="Methyltransf_2"/>
    <property type="match status" value="1"/>
</dbReference>
<dbReference type="AlphaFoldDB" id="A0A0D2HJM2"/>
<dbReference type="PROSITE" id="PS51683">
    <property type="entry name" value="SAM_OMT_II"/>
    <property type="match status" value="1"/>
</dbReference>
<dbReference type="STRING" id="1429043.X474_26695"/>
<evidence type="ECO:0000256" key="1">
    <source>
        <dbReference type="ARBA" id="ARBA00022603"/>
    </source>
</evidence>
<evidence type="ECO:0000259" key="5">
    <source>
        <dbReference type="Pfam" id="PF08100"/>
    </source>
</evidence>
<organism evidence="6 7">
    <name type="scientific">Dethiosulfatarculus sandiegensis</name>
    <dbReference type="NCBI Taxonomy" id="1429043"/>
    <lineage>
        <taxon>Bacteria</taxon>
        <taxon>Pseudomonadati</taxon>
        <taxon>Thermodesulfobacteriota</taxon>
        <taxon>Desulfarculia</taxon>
        <taxon>Desulfarculales</taxon>
        <taxon>Desulfarculaceae</taxon>
        <taxon>Dethiosulfatarculus</taxon>
    </lineage>
</organism>
<accession>A0A0D2HJM2</accession>
<comment type="caution">
    <text evidence="6">The sequence shown here is derived from an EMBL/GenBank/DDBJ whole genome shotgun (WGS) entry which is preliminary data.</text>
</comment>
<name>A0A0D2HJM2_9BACT</name>
<dbReference type="InterPro" id="IPR036388">
    <property type="entry name" value="WH-like_DNA-bd_sf"/>
</dbReference>
<evidence type="ECO:0000259" key="4">
    <source>
        <dbReference type="Pfam" id="PF00891"/>
    </source>
</evidence>